<comment type="caution">
    <text evidence="2">The sequence shown here is derived from an EMBL/GenBank/DDBJ whole genome shotgun (WGS) entry which is preliminary data.</text>
</comment>
<protein>
    <submittedName>
        <fullName evidence="2">Uncharacterized protein</fullName>
    </submittedName>
</protein>
<dbReference type="OrthoDB" id="2756984at2759"/>
<dbReference type="EMBL" id="BRPK01000013">
    <property type="protein sequence ID" value="GLB43168.1"/>
    <property type="molecule type" value="Genomic_DNA"/>
</dbReference>
<sequence length="143" mass="15837">MSSSLNRATFRVVFFATRGGPKVLSIQATRPISSHSYKGKAPYKTGSPEQKQVVDTTYGGAARLGFDAHGAVRAIIAGTFHDHTRGGGPDTQKWITVQMLDANDNILYHKKKDGTEWDRIHLFKDPTLNETEDEMPVAIYTKT</sequence>
<gene>
    <name evidence="1" type="ORF">LshimejAT787_1300550</name>
    <name evidence="2" type="ORF">LshimejAT787_1300690</name>
</gene>
<accession>A0A9P3PWA3</accession>
<evidence type="ECO:0000313" key="1">
    <source>
        <dbReference type="EMBL" id="GLB43154.1"/>
    </source>
</evidence>
<organism evidence="2 3">
    <name type="scientific">Lyophyllum shimeji</name>
    <name type="common">Hon-shimeji</name>
    <name type="synonym">Tricholoma shimeji</name>
    <dbReference type="NCBI Taxonomy" id="47721"/>
    <lineage>
        <taxon>Eukaryota</taxon>
        <taxon>Fungi</taxon>
        <taxon>Dikarya</taxon>
        <taxon>Basidiomycota</taxon>
        <taxon>Agaricomycotina</taxon>
        <taxon>Agaricomycetes</taxon>
        <taxon>Agaricomycetidae</taxon>
        <taxon>Agaricales</taxon>
        <taxon>Tricholomatineae</taxon>
        <taxon>Lyophyllaceae</taxon>
        <taxon>Lyophyllum</taxon>
    </lineage>
</organism>
<reference evidence="2" key="1">
    <citation type="submission" date="2022-07" db="EMBL/GenBank/DDBJ databases">
        <title>The genome of Lyophyllum shimeji provides insight into the initial evolution of ectomycorrhizal fungal genome.</title>
        <authorList>
            <person name="Kobayashi Y."/>
            <person name="Shibata T."/>
            <person name="Hirakawa H."/>
            <person name="Shigenobu S."/>
            <person name="Nishiyama T."/>
            <person name="Yamada A."/>
            <person name="Hasebe M."/>
            <person name="Kawaguchi M."/>
        </authorList>
    </citation>
    <scope>NUCLEOTIDE SEQUENCE</scope>
    <source>
        <strain evidence="2">AT787</strain>
    </source>
</reference>
<name>A0A9P3PWA3_LYOSH</name>
<proteinExistence type="predicted"/>
<keyword evidence="3" id="KW-1185">Reference proteome</keyword>
<dbReference type="EMBL" id="BRPK01000013">
    <property type="protein sequence ID" value="GLB43154.1"/>
    <property type="molecule type" value="Genomic_DNA"/>
</dbReference>
<evidence type="ECO:0000313" key="3">
    <source>
        <dbReference type="Proteomes" id="UP001063166"/>
    </source>
</evidence>
<dbReference type="Proteomes" id="UP001063166">
    <property type="component" value="Unassembled WGS sequence"/>
</dbReference>
<dbReference type="AlphaFoldDB" id="A0A9P3PWA3"/>
<evidence type="ECO:0000313" key="2">
    <source>
        <dbReference type="EMBL" id="GLB43168.1"/>
    </source>
</evidence>